<dbReference type="AlphaFoldDB" id="A9FCQ2"/>
<dbReference type="eggNOG" id="COG1063">
    <property type="taxonomic scope" value="Bacteria"/>
</dbReference>
<dbReference type="InterPro" id="IPR013154">
    <property type="entry name" value="ADH-like_N"/>
</dbReference>
<dbReference type="KEGG" id="scl:sce1528"/>
<dbReference type="GO" id="GO:0047936">
    <property type="term" value="F:glucose 1-dehydrogenase [NAD(P)+] activity"/>
    <property type="evidence" value="ECO:0007669"/>
    <property type="project" value="UniProtKB-EC"/>
</dbReference>
<reference evidence="7 8" key="1">
    <citation type="journal article" date="2007" name="Nat. Biotechnol.">
        <title>Complete genome sequence of the myxobacterium Sorangium cellulosum.</title>
        <authorList>
            <person name="Schneiker S."/>
            <person name="Perlova O."/>
            <person name="Kaiser O."/>
            <person name="Gerth K."/>
            <person name="Alici A."/>
            <person name="Altmeyer M.O."/>
            <person name="Bartels D."/>
            <person name="Bekel T."/>
            <person name="Beyer S."/>
            <person name="Bode E."/>
            <person name="Bode H.B."/>
            <person name="Bolten C.J."/>
            <person name="Choudhuri J.V."/>
            <person name="Doss S."/>
            <person name="Elnakady Y.A."/>
            <person name="Frank B."/>
            <person name="Gaigalat L."/>
            <person name="Goesmann A."/>
            <person name="Groeger C."/>
            <person name="Gross F."/>
            <person name="Jelsbak L."/>
            <person name="Jelsbak L."/>
            <person name="Kalinowski J."/>
            <person name="Kegler C."/>
            <person name="Knauber T."/>
            <person name="Konietzny S."/>
            <person name="Kopp M."/>
            <person name="Krause L."/>
            <person name="Krug D."/>
            <person name="Linke B."/>
            <person name="Mahmud T."/>
            <person name="Martinez-Arias R."/>
            <person name="McHardy A.C."/>
            <person name="Merai M."/>
            <person name="Meyer F."/>
            <person name="Mormann S."/>
            <person name="Munoz-Dorado J."/>
            <person name="Perez J."/>
            <person name="Pradella S."/>
            <person name="Rachid S."/>
            <person name="Raddatz G."/>
            <person name="Rosenau F."/>
            <person name="Rueckert C."/>
            <person name="Sasse F."/>
            <person name="Scharfe M."/>
            <person name="Schuster S.C."/>
            <person name="Suen G."/>
            <person name="Treuner-Lange A."/>
            <person name="Velicer G.J."/>
            <person name="Vorholter F.-J."/>
            <person name="Weissman K.J."/>
            <person name="Welch R.D."/>
            <person name="Wenzel S.C."/>
            <person name="Whitworth D.E."/>
            <person name="Wilhelm S."/>
            <person name="Wittmann C."/>
            <person name="Bloecker H."/>
            <person name="Puehler A."/>
            <person name="Mueller R."/>
        </authorList>
    </citation>
    <scope>NUCLEOTIDE SEQUENCE [LARGE SCALE GENOMIC DNA]</scope>
    <source>
        <strain evidence="8">So ce56</strain>
    </source>
</reference>
<proteinExistence type="predicted"/>
<dbReference type="GO" id="GO:0046872">
    <property type="term" value="F:metal ion binding"/>
    <property type="evidence" value="ECO:0007669"/>
    <property type="project" value="UniProtKB-KW"/>
</dbReference>
<dbReference type="PANTHER" id="PTHR43189:SF2">
    <property type="entry name" value="GLUCOSE 1-DEHYDROGENASE"/>
    <property type="match status" value="1"/>
</dbReference>
<dbReference type="InterPro" id="IPR036291">
    <property type="entry name" value="NAD(P)-bd_dom_sf"/>
</dbReference>
<evidence type="ECO:0000256" key="1">
    <source>
        <dbReference type="ARBA" id="ARBA00001947"/>
    </source>
</evidence>
<dbReference type="Gene3D" id="3.90.180.10">
    <property type="entry name" value="Medium-chain alcohol dehydrogenases, catalytic domain"/>
    <property type="match status" value="1"/>
</dbReference>
<dbReference type="InterPro" id="IPR011032">
    <property type="entry name" value="GroES-like_sf"/>
</dbReference>
<dbReference type="HOGENOM" id="CLU_026673_1_0_7"/>
<dbReference type="Pfam" id="PF16912">
    <property type="entry name" value="Glu_dehyd_C"/>
    <property type="match status" value="1"/>
</dbReference>
<organism evidence="7 8">
    <name type="scientific">Sorangium cellulosum (strain So ce56)</name>
    <name type="common">Polyangium cellulosum (strain So ce56)</name>
    <dbReference type="NCBI Taxonomy" id="448385"/>
    <lineage>
        <taxon>Bacteria</taxon>
        <taxon>Pseudomonadati</taxon>
        <taxon>Myxococcota</taxon>
        <taxon>Polyangia</taxon>
        <taxon>Polyangiales</taxon>
        <taxon>Polyangiaceae</taxon>
        <taxon>Sorangium</taxon>
    </lineage>
</organism>
<dbReference type="STRING" id="448385.sce1528"/>
<name>A9FCQ2_SORC5</name>
<evidence type="ECO:0000313" key="8">
    <source>
        <dbReference type="Proteomes" id="UP000002139"/>
    </source>
</evidence>
<dbReference type="EC" id="1.1.1.47" evidence="7"/>
<comment type="cofactor">
    <cofactor evidence="1">
        <name>Zn(2+)</name>
        <dbReference type="ChEBI" id="CHEBI:29105"/>
    </cofactor>
</comment>
<feature type="domain" description="Glucose dehydrogenase C-terminal" evidence="6">
    <location>
        <begin position="149"/>
        <end position="361"/>
    </location>
</feature>
<accession>A9FCQ2</accession>
<protein>
    <submittedName>
        <fullName evidence="7">Glucose 1-dehydrogenase</fullName>
        <ecNumber evidence="7">1.1.1.47</ecNumber>
    </submittedName>
</protein>
<dbReference type="RefSeq" id="WP_012234163.1">
    <property type="nucleotide sequence ID" value="NC_010162.1"/>
</dbReference>
<keyword evidence="2" id="KW-0479">Metal-binding</keyword>
<dbReference type="EMBL" id="AM746676">
    <property type="protein sequence ID" value="CAN91686.1"/>
    <property type="molecule type" value="Genomic_DNA"/>
</dbReference>
<keyword evidence="4 7" id="KW-0560">Oxidoreductase</keyword>
<evidence type="ECO:0000256" key="3">
    <source>
        <dbReference type="ARBA" id="ARBA00022833"/>
    </source>
</evidence>
<feature type="domain" description="Alcohol dehydrogenase-like N-terminal" evidence="5">
    <location>
        <begin position="28"/>
        <end position="144"/>
    </location>
</feature>
<evidence type="ECO:0000256" key="4">
    <source>
        <dbReference type="ARBA" id="ARBA00023002"/>
    </source>
</evidence>
<evidence type="ECO:0000313" key="7">
    <source>
        <dbReference type="EMBL" id="CAN91686.1"/>
    </source>
</evidence>
<dbReference type="CDD" id="cd08230">
    <property type="entry name" value="glucose_DH"/>
    <property type="match status" value="1"/>
</dbReference>
<gene>
    <name evidence="7" type="primary">gcd</name>
    <name evidence="7" type="ordered locus">sce1528</name>
</gene>
<evidence type="ECO:0000259" key="6">
    <source>
        <dbReference type="Pfam" id="PF16912"/>
    </source>
</evidence>
<dbReference type="PANTHER" id="PTHR43189">
    <property type="entry name" value="ZINC-TYPE ALCOHOL DEHYDROGENASE-LIKE PROTEIN C1198.01-RELATED"/>
    <property type="match status" value="1"/>
</dbReference>
<dbReference type="InterPro" id="IPR031640">
    <property type="entry name" value="Glu_dehyd_C"/>
</dbReference>
<sequence>MKSVAALMAERVVCLVEEDRPEARRLANGHALLRTLAVGLCGTDREIAAFTYGSAPAGTDRLVLGHEALAEVVQTGEGMIRLRPGDLVVPTVRRPCTRIECLACRVGHQDFCATGEFIERGISGAGGFMTELFVEEERYLVPVPPGVGELGVLVEPLSVVAKAFAQLDAALTRLPWEDDAPRGLVLGAGPIGVLTAMGLVANGYRAVVYSREPADGHQALFVRSIGADYVSSESTDVAGLVRRHGRFDVIVEAVGVPAFAFKTLPALAANGAFILTGIPAPGPAMDFDTSGLMRDFVLQNQLMFGTVNAGRKSYEAAVRMLEQFLILFPDAARRVIARRISLDEAPAWLRAGGGGAKTVIHIAEARTAARDEGLRAAG</sequence>
<dbReference type="Gene3D" id="3.40.50.720">
    <property type="entry name" value="NAD(P)-binding Rossmann-like Domain"/>
    <property type="match status" value="1"/>
</dbReference>
<keyword evidence="3" id="KW-0862">Zinc</keyword>
<dbReference type="Pfam" id="PF08240">
    <property type="entry name" value="ADH_N"/>
    <property type="match status" value="1"/>
</dbReference>
<dbReference type="Proteomes" id="UP000002139">
    <property type="component" value="Chromosome"/>
</dbReference>
<dbReference type="SUPFAM" id="SSF51735">
    <property type="entry name" value="NAD(P)-binding Rossmann-fold domains"/>
    <property type="match status" value="1"/>
</dbReference>
<evidence type="ECO:0000256" key="2">
    <source>
        <dbReference type="ARBA" id="ARBA00022723"/>
    </source>
</evidence>
<dbReference type="SUPFAM" id="SSF50129">
    <property type="entry name" value="GroES-like"/>
    <property type="match status" value="1"/>
</dbReference>
<evidence type="ECO:0000259" key="5">
    <source>
        <dbReference type="Pfam" id="PF08240"/>
    </source>
</evidence>
<keyword evidence="8" id="KW-1185">Reference proteome</keyword>